<keyword evidence="3" id="KW-0732">Signal</keyword>
<feature type="domain" description="Solute-binding protein family 5" evidence="4">
    <location>
        <begin position="271"/>
        <end position="562"/>
    </location>
</feature>
<accession>A0A6M0Q827</accession>
<dbReference type="RefSeq" id="WP_163179983.1">
    <property type="nucleotide sequence ID" value="NZ_JAAIWM010000004.1"/>
</dbReference>
<dbReference type="GO" id="GO:0015833">
    <property type="term" value="P:peptide transport"/>
    <property type="evidence" value="ECO:0007669"/>
    <property type="project" value="TreeGrafter"/>
</dbReference>
<evidence type="ECO:0000256" key="1">
    <source>
        <dbReference type="ARBA" id="ARBA00005695"/>
    </source>
</evidence>
<comment type="caution">
    <text evidence="5">The sequence shown here is derived from an EMBL/GenBank/DDBJ whole genome shotgun (WGS) entry which is preliminary data.</text>
</comment>
<dbReference type="Proteomes" id="UP000481043">
    <property type="component" value="Unassembled WGS sequence"/>
</dbReference>
<keyword evidence="6" id="KW-1185">Reference proteome</keyword>
<dbReference type="Pfam" id="PF00496">
    <property type="entry name" value="SBP_bac_5"/>
    <property type="match status" value="1"/>
</dbReference>
<evidence type="ECO:0000256" key="2">
    <source>
        <dbReference type="ARBA" id="ARBA00022448"/>
    </source>
</evidence>
<dbReference type="AlphaFoldDB" id="A0A6M0Q827"/>
<dbReference type="EMBL" id="JAAIWM010000004">
    <property type="protein sequence ID" value="NEY72511.1"/>
    <property type="molecule type" value="Genomic_DNA"/>
</dbReference>
<evidence type="ECO:0000313" key="5">
    <source>
        <dbReference type="EMBL" id="NEY72511.1"/>
    </source>
</evidence>
<protein>
    <submittedName>
        <fullName evidence="5">Twin-arginine translocation pathway signal protein</fullName>
    </submittedName>
</protein>
<organism evidence="5 6">
    <name type="scientific">Bacillus mesophilus</name>
    <dbReference type="NCBI Taxonomy" id="1808955"/>
    <lineage>
        <taxon>Bacteria</taxon>
        <taxon>Bacillati</taxon>
        <taxon>Bacillota</taxon>
        <taxon>Bacilli</taxon>
        <taxon>Bacillales</taxon>
        <taxon>Bacillaceae</taxon>
        <taxon>Bacillus</taxon>
    </lineage>
</organism>
<dbReference type="PROSITE" id="PS51257">
    <property type="entry name" value="PROKAR_LIPOPROTEIN"/>
    <property type="match status" value="1"/>
</dbReference>
<dbReference type="GO" id="GO:1904680">
    <property type="term" value="F:peptide transmembrane transporter activity"/>
    <property type="evidence" value="ECO:0007669"/>
    <property type="project" value="TreeGrafter"/>
</dbReference>
<dbReference type="PANTHER" id="PTHR30290">
    <property type="entry name" value="PERIPLASMIC BINDING COMPONENT OF ABC TRANSPORTER"/>
    <property type="match status" value="1"/>
</dbReference>
<comment type="similarity">
    <text evidence="1">Belongs to the bacterial solute-binding protein 5 family.</text>
</comment>
<gene>
    <name evidence="5" type="ORF">G4D63_12310</name>
</gene>
<name>A0A6M0Q827_9BACI</name>
<evidence type="ECO:0000313" key="6">
    <source>
        <dbReference type="Proteomes" id="UP000481043"/>
    </source>
</evidence>
<evidence type="ECO:0000256" key="3">
    <source>
        <dbReference type="ARBA" id="ARBA00022729"/>
    </source>
</evidence>
<keyword evidence="2" id="KW-0813">Transport</keyword>
<dbReference type="SUPFAM" id="SSF53850">
    <property type="entry name" value="Periplasmic binding protein-like II"/>
    <property type="match status" value="2"/>
</dbReference>
<evidence type="ECO:0000259" key="4">
    <source>
        <dbReference type="Pfam" id="PF00496"/>
    </source>
</evidence>
<dbReference type="InterPro" id="IPR000914">
    <property type="entry name" value="SBP_5_dom"/>
</dbReference>
<sequence length="574" mass="65262">MKSFKTINVLVIIMLLMSLLAGCLGGAKQETVTEEGEDPVVSEIDDPERVIRTLEILTRPQASSPDEFETANLILEGMQQLGLSAELDVMPWEQMSDIVWYDRDQWDITGWQMAARPERLDPDEFIYNLFHSKNIADGYNFVGYNNPEYDSIAEKQRVEIDKETRKQLVYEAQEIIANDVPYFFNVNATLNYVYNNKVFEESSIKEMAGLGIKNFWTYIHATPKGEQKDFILNSNDNIQAVNPLYISGSVDSWVTELVWDRLMRMGEDGLPKPWAAEKVEWVTDTEVKVTLHEGMKWHDGKPVTAEDVQYSFEVPLTDEVPMYKPFVENIEKIDVIDDLTLTFTLKAPYAAFETASLAKINLIPKHVWEPIIEDLKTKPENAESYQEEVPIGSGPFKFSNWKFSEELVLEADKGHFAAPKIDRWIVRIVPNMEASLGMIQNGEINFLATYLGDAQLLQQKVNETPSLTMVSSTDLGFRFFAPNLRRAPFDDVAFRRAIAAIIDRDLLVGAIWKGFAEPSDSIISSALDFWKNPDLNYPSGGVEEAKKILAEAGYEWDKNGKLLYPEGNTEQISK</sequence>
<dbReference type="Gene3D" id="3.10.105.10">
    <property type="entry name" value="Dipeptide-binding Protein, Domain 3"/>
    <property type="match status" value="2"/>
</dbReference>
<dbReference type="InterPro" id="IPR039424">
    <property type="entry name" value="SBP_5"/>
</dbReference>
<proteinExistence type="inferred from homology"/>
<reference evidence="5 6" key="1">
    <citation type="submission" date="2020-02" db="EMBL/GenBank/DDBJ databases">
        <title>Bacillus aquiflavi sp. nov., isolated from yellow water of strong flavor Chinese baijiu in Yibin region of China.</title>
        <authorList>
            <person name="Xie J."/>
        </authorList>
    </citation>
    <scope>NUCLEOTIDE SEQUENCE [LARGE SCALE GENOMIC DNA]</scope>
    <source>
        <strain evidence="5 6">SA4</strain>
    </source>
</reference>
<dbReference type="CDD" id="cd00995">
    <property type="entry name" value="PBP2_NikA_DppA_OppA_like"/>
    <property type="match status" value="1"/>
</dbReference>
<dbReference type="PANTHER" id="PTHR30290:SF9">
    <property type="entry name" value="OLIGOPEPTIDE-BINDING PROTEIN APPA"/>
    <property type="match status" value="1"/>
</dbReference>
<dbReference type="Gene3D" id="3.40.190.10">
    <property type="entry name" value="Periplasmic binding protein-like II"/>
    <property type="match status" value="1"/>
</dbReference>